<proteinExistence type="predicted"/>
<dbReference type="EMBL" id="CP038623">
    <property type="protein sequence ID" value="QBY46819.1"/>
    <property type="molecule type" value="Genomic_DNA"/>
</dbReference>
<dbReference type="EMBL" id="CP123527">
    <property type="protein sequence ID" value="WGM08534.1"/>
    <property type="molecule type" value="Genomic_DNA"/>
</dbReference>
<protein>
    <submittedName>
        <fullName evidence="2">Antitoxin HicB</fullName>
    </submittedName>
    <submittedName>
        <fullName evidence="3">Type II toxin-antitoxin system HicB family antitoxin</fullName>
    </submittedName>
</protein>
<dbReference type="GeneID" id="39751749"/>
<dbReference type="Gene3D" id="1.10.260.40">
    <property type="entry name" value="lambda repressor-like DNA-binding domains"/>
    <property type="match status" value="1"/>
</dbReference>
<dbReference type="PROSITE" id="PS50943">
    <property type="entry name" value="HTH_CROC1"/>
    <property type="match status" value="1"/>
</dbReference>
<dbReference type="SUPFAM" id="SSF143100">
    <property type="entry name" value="TTHA1013/TTHA0281-like"/>
    <property type="match status" value="1"/>
</dbReference>
<evidence type="ECO:0000313" key="3">
    <source>
        <dbReference type="EMBL" id="WGM08534.1"/>
    </source>
</evidence>
<geneLocation type="plasmid" evidence="2">
    <name>pArsFIN11</name>
</geneLocation>
<evidence type="ECO:0000313" key="2">
    <source>
        <dbReference type="EMBL" id="QBY46819.1"/>
    </source>
</evidence>
<keyword evidence="5" id="KW-1185">Reference proteome</keyword>
<dbReference type="AlphaFoldDB" id="A0A4P7L241"/>
<dbReference type="InterPro" id="IPR010982">
    <property type="entry name" value="Lambda_DNA-bd_dom_sf"/>
</dbReference>
<organism evidence="2 4">
    <name type="scientific">Arsenophonus nasoniae</name>
    <name type="common">son-killer infecting Nasonia vitripennis</name>
    <dbReference type="NCBI Taxonomy" id="638"/>
    <lineage>
        <taxon>Bacteria</taxon>
        <taxon>Pseudomonadati</taxon>
        <taxon>Pseudomonadota</taxon>
        <taxon>Gammaproteobacteria</taxon>
        <taxon>Enterobacterales</taxon>
        <taxon>Morganellaceae</taxon>
        <taxon>Arsenophonus</taxon>
    </lineage>
</organism>
<dbReference type="GO" id="GO:0003677">
    <property type="term" value="F:DNA binding"/>
    <property type="evidence" value="ECO:0007669"/>
    <property type="project" value="InterPro"/>
</dbReference>
<keyword evidence="2" id="KW-0614">Plasmid</keyword>
<name>A0A4P7L241_9GAMM</name>
<reference evidence="2 4" key="1">
    <citation type="submission" date="2019-03" db="EMBL/GenBank/DDBJ databases">
        <title>Long-read sequencing reveals hyperdense prophage content in a complex bacterial symbiont genome.</title>
        <authorList>
            <person name="Frost C.L."/>
            <person name="Siozios S."/>
            <person name="Nadal-Jimenez P."/>
            <person name="Brockhurst M.A."/>
            <person name="King K.C."/>
            <person name="Darby A.C."/>
            <person name="Hurst G.D.D."/>
        </authorList>
    </citation>
    <scope>NUCLEOTIDE SEQUENCE [LARGE SCALE GENOMIC DNA]</scope>
    <source>
        <strain evidence="2 4">FIN</strain>
        <plasmid evidence="2">pArsFIN11</plasmid>
        <plasmid evidence="4">parsfin11</plasmid>
    </source>
</reference>
<dbReference type="Proteomes" id="UP000295134">
    <property type="component" value="Plasmid pArsFIN11"/>
</dbReference>
<dbReference type="Pfam" id="PF15919">
    <property type="entry name" value="HicB_lk_antitox"/>
    <property type="match status" value="1"/>
</dbReference>
<dbReference type="RefSeq" id="WP_135679091.1">
    <property type="nucleotide sequence ID" value="NZ_CP038623.1"/>
</dbReference>
<gene>
    <name evidence="2" type="primary">hicB</name>
    <name evidence="2" type="ORF">ArsFIN_54300</name>
    <name evidence="3" type="ORF">QE258_24325</name>
</gene>
<dbReference type="InterPro" id="IPR035069">
    <property type="entry name" value="TTHA1013/TTHA0281-like"/>
</dbReference>
<dbReference type="SUPFAM" id="SSF47413">
    <property type="entry name" value="lambda repressor-like DNA-binding domains"/>
    <property type="match status" value="1"/>
</dbReference>
<reference evidence="3" key="2">
    <citation type="submission" date="2023-04" db="EMBL/GenBank/DDBJ databases">
        <title>Genome dynamics across the evolutionary transition to endosymbiosis.</title>
        <authorList>
            <person name="Siozios S."/>
            <person name="Nadal-Jimenez P."/>
            <person name="Azagi T."/>
            <person name="Sprong H."/>
            <person name="Frost C.L."/>
            <person name="Parratt S.R."/>
            <person name="Taylor G."/>
            <person name="Brettell L."/>
            <person name="Lew K.C."/>
            <person name="Croft L."/>
            <person name="King K.C."/>
            <person name="Brockhurst M.A."/>
            <person name="Hypsa V."/>
            <person name="Novakova E."/>
            <person name="Darby A.C."/>
            <person name="Hurst G.D.D."/>
        </authorList>
    </citation>
    <scope>NUCLEOTIDE SEQUENCE</scope>
    <source>
        <strain evidence="3">ANv_CAN</strain>
        <plasmid evidence="3">paNv_CAN4</plasmid>
    </source>
</reference>
<dbReference type="Gene3D" id="3.30.160.250">
    <property type="match status" value="1"/>
</dbReference>
<accession>A0A4P7L241</accession>
<dbReference type="Proteomes" id="UP001177592">
    <property type="component" value="Plasmid paNv_CAN4"/>
</dbReference>
<dbReference type="InterPro" id="IPR031807">
    <property type="entry name" value="HicB-like"/>
</dbReference>
<evidence type="ECO:0000313" key="5">
    <source>
        <dbReference type="Proteomes" id="UP001177592"/>
    </source>
</evidence>
<evidence type="ECO:0000259" key="1">
    <source>
        <dbReference type="PROSITE" id="PS50943"/>
    </source>
</evidence>
<evidence type="ECO:0000313" key="4">
    <source>
        <dbReference type="Proteomes" id="UP000295134"/>
    </source>
</evidence>
<feature type="domain" description="HTH cro/C1-type" evidence="1">
    <location>
        <begin position="82"/>
        <end position="136"/>
    </location>
</feature>
<dbReference type="InterPro" id="IPR001387">
    <property type="entry name" value="Cro/C1-type_HTH"/>
</dbReference>
<geneLocation type="plasmid" evidence="4">
    <name>parsfin11</name>
</geneLocation>
<dbReference type="KEGG" id="ans:ArsFIN_54300"/>
<sequence>MFYPAKFTQEDNGYTVSFRDIKDAITCGSSFDEAMSMAEDIILCWIDVYFEKNEFVPMPSDSLYDYEHWVFLPDSIFAKVLLHNEMLKAKISKAELARLMGTNSPEIQRILSARHKTKIDTISKALSKLGKHLTLSLA</sequence>
<geneLocation type="plasmid" evidence="3 5">
    <name>paNv_CAN4</name>
</geneLocation>